<dbReference type="InterPro" id="IPR009078">
    <property type="entry name" value="Ferritin-like_SF"/>
</dbReference>
<reference evidence="1 2" key="1">
    <citation type="submission" date="2019-09" db="EMBL/GenBank/DDBJ databases">
        <title>Ecophysiology of the spiral-shaped methanotroph Methylospira mobilis as revealed by the complete genome sequence.</title>
        <authorList>
            <person name="Oshkin I.Y."/>
            <person name="Dedysh S.N."/>
            <person name="Miroshnikov K."/>
            <person name="Danilova O.V."/>
            <person name="Hakobyan A."/>
            <person name="Liesack W."/>
        </authorList>
    </citation>
    <scope>NUCLEOTIDE SEQUENCE [LARGE SCALE GENOMIC DNA]</scope>
    <source>
        <strain evidence="1 2">Shm1</strain>
    </source>
</reference>
<name>A0A5Q0BIY6_9GAMM</name>
<dbReference type="AlphaFoldDB" id="A0A5Q0BIY6"/>
<dbReference type="Proteomes" id="UP000325755">
    <property type="component" value="Chromosome"/>
</dbReference>
<evidence type="ECO:0000313" key="2">
    <source>
        <dbReference type="Proteomes" id="UP000325755"/>
    </source>
</evidence>
<dbReference type="EMBL" id="CP044205">
    <property type="protein sequence ID" value="QFY43773.1"/>
    <property type="molecule type" value="Genomic_DNA"/>
</dbReference>
<keyword evidence="2" id="KW-1185">Reference proteome</keyword>
<dbReference type="RefSeq" id="WP_153249750.1">
    <property type="nucleotide sequence ID" value="NZ_CP044205.1"/>
</dbReference>
<dbReference type="Gene3D" id="1.20.1260.10">
    <property type="match status" value="1"/>
</dbReference>
<evidence type="ECO:0000313" key="1">
    <source>
        <dbReference type="EMBL" id="QFY43773.1"/>
    </source>
</evidence>
<evidence type="ECO:0008006" key="3">
    <source>
        <dbReference type="Google" id="ProtNLM"/>
    </source>
</evidence>
<sequence>MRSCCKQVKEFVIFGRQLHAVIVRLYETLGEHAELERVRMLLDFLQRHERNLETALARFEKNSRGGILEAWLEYSPSLNAGQVLDDIKLPEKPSSDDIFAAALKFDDTLIELYRELAVKAADHKTREVFQNLLKLEEGEKNQIVRAALSLQDM</sequence>
<dbReference type="InterPro" id="IPR012347">
    <property type="entry name" value="Ferritin-like"/>
</dbReference>
<dbReference type="InParanoid" id="A0A5Q0BIY6"/>
<proteinExistence type="predicted"/>
<dbReference type="SUPFAM" id="SSF47240">
    <property type="entry name" value="Ferritin-like"/>
    <property type="match status" value="1"/>
</dbReference>
<gene>
    <name evidence="1" type="ORF">F6R98_15015</name>
</gene>
<accession>A0A5Q0BIY6</accession>
<protein>
    <recommendedName>
        <fullName evidence="3">DUF2383 domain-containing protein</fullName>
    </recommendedName>
</protein>
<organism evidence="1 2">
    <name type="scientific">Candidatus Methylospira mobilis</name>
    <dbReference type="NCBI Taxonomy" id="1808979"/>
    <lineage>
        <taxon>Bacteria</taxon>
        <taxon>Pseudomonadati</taxon>
        <taxon>Pseudomonadota</taxon>
        <taxon>Gammaproteobacteria</taxon>
        <taxon>Methylococcales</taxon>
        <taxon>Methylococcaceae</taxon>
        <taxon>Candidatus Methylospira</taxon>
    </lineage>
</organism>
<dbReference type="OrthoDB" id="278693at2"/>
<dbReference type="KEGG" id="mmob:F6R98_15015"/>